<protein>
    <submittedName>
        <fullName evidence="1">Uncharacterized protein</fullName>
    </submittedName>
</protein>
<comment type="caution">
    <text evidence="1">The sequence shown here is derived from an EMBL/GenBank/DDBJ whole genome shotgun (WGS) entry which is preliminary data.</text>
</comment>
<accession>A0AAE1CW21</accession>
<dbReference type="AlphaFoldDB" id="A0AAE1CW21"/>
<gene>
    <name evidence="1" type="ORF">RRG08_005266</name>
</gene>
<reference evidence="1" key="1">
    <citation type="journal article" date="2023" name="G3 (Bethesda)">
        <title>A reference genome for the long-term kleptoplast-retaining sea slug Elysia crispata morphotype clarki.</title>
        <authorList>
            <person name="Eastman K.E."/>
            <person name="Pendleton A.L."/>
            <person name="Shaikh M.A."/>
            <person name="Suttiyut T."/>
            <person name="Ogas R."/>
            <person name="Tomko P."/>
            <person name="Gavelis G."/>
            <person name="Widhalm J.R."/>
            <person name="Wisecaver J.H."/>
        </authorList>
    </citation>
    <scope>NUCLEOTIDE SEQUENCE</scope>
    <source>
        <strain evidence="1">ECLA1</strain>
    </source>
</reference>
<dbReference type="EMBL" id="JAWDGP010006494">
    <property type="protein sequence ID" value="KAK3739994.1"/>
    <property type="molecule type" value="Genomic_DNA"/>
</dbReference>
<evidence type="ECO:0000313" key="1">
    <source>
        <dbReference type="EMBL" id="KAK3739994.1"/>
    </source>
</evidence>
<organism evidence="1 2">
    <name type="scientific">Elysia crispata</name>
    <name type="common">lettuce slug</name>
    <dbReference type="NCBI Taxonomy" id="231223"/>
    <lineage>
        <taxon>Eukaryota</taxon>
        <taxon>Metazoa</taxon>
        <taxon>Spiralia</taxon>
        <taxon>Lophotrochozoa</taxon>
        <taxon>Mollusca</taxon>
        <taxon>Gastropoda</taxon>
        <taxon>Heterobranchia</taxon>
        <taxon>Euthyneura</taxon>
        <taxon>Panpulmonata</taxon>
        <taxon>Sacoglossa</taxon>
        <taxon>Placobranchoidea</taxon>
        <taxon>Plakobranchidae</taxon>
        <taxon>Elysia</taxon>
    </lineage>
</organism>
<sequence length="162" mass="18661">MFWSNDCSQSLQDPNIKNHASTLYWLHNSHRRQKLCEDQSKRSQDNLPEPQPCVHSAINPRNSNLPPVFICLTLTNAFIKVLQSTLLQLIVYGNLRLFSSSQTEHRNVFVISKVKNLSCISSVPPVLQTDLFDTCPFDFRQCILTRGKFIMLAFFLDDRITC</sequence>
<evidence type="ECO:0000313" key="2">
    <source>
        <dbReference type="Proteomes" id="UP001283361"/>
    </source>
</evidence>
<proteinExistence type="predicted"/>
<name>A0AAE1CW21_9GAST</name>
<keyword evidence="2" id="KW-1185">Reference proteome</keyword>
<dbReference type="Proteomes" id="UP001283361">
    <property type="component" value="Unassembled WGS sequence"/>
</dbReference>